<dbReference type="Gene3D" id="2.40.50.120">
    <property type="match status" value="3"/>
</dbReference>
<feature type="domain" description="NTR" evidence="6">
    <location>
        <begin position="2436"/>
        <end position="2554"/>
    </location>
</feature>
<dbReference type="FunFam" id="3.10.50.10:FF:000001">
    <property type="entry name" value="Chitinase 3-like 1"/>
    <property type="match status" value="1"/>
</dbReference>
<dbReference type="PROSITE" id="PS51910">
    <property type="entry name" value="GH18_2"/>
    <property type="match status" value="1"/>
</dbReference>
<dbReference type="InterPro" id="IPR050439">
    <property type="entry name" value="ADAMTS_ADAMTS-like"/>
</dbReference>
<feature type="compositionally biased region" description="Low complexity" evidence="5">
    <location>
        <begin position="670"/>
        <end position="679"/>
    </location>
</feature>
<dbReference type="PANTHER" id="PTHR13723">
    <property type="entry name" value="ADAMTS A DISINTEGRIN AND METALLOPROTEASE WITH THROMBOSPONDIN MOTIFS PROTEASE"/>
    <property type="match status" value="1"/>
</dbReference>
<dbReference type="SMART" id="SM00636">
    <property type="entry name" value="Glyco_18"/>
    <property type="match status" value="1"/>
</dbReference>
<evidence type="ECO:0000256" key="4">
    <source>
        <dbReference type="PIRSR" id="PIRSR613273-3"/>
    </source>
</evidence>
<dbReference type="Gene3D" id="2.20.100.10">
    <property type="entry name" value="Thrombospondin type-1 (TSP1) repeat"/>
    <property type="match status" value="3"/>
</dbReference>
<evidence type="ECO:0000256" key="1">
    <source>
        <dbReference type="ARBA" id="ARBA00004613"/>
    </source>
</evidence>
<organism evidence="8 9">
    <name type="scientific">Pocillopora meandrina</name>
    <dbReference type="NCBI Taxonomy" id="46732"/>
    <lineage>
        <taxon>Eukaryota</taxon>
        <taxon>Metazoa</taxon>
        <taxon>Cnidaria</taxon>
        <taxon>Anthozoa</taxon>
        <taxon>Hexacorallia</taxon>
        <taxon>Scleractinia</taxon>
        <taxon>Astrocoeniina</taxon>
        <taxon>Pocilloporidae</taxon>
        <taxon>Pocillopora</taxon>
    </lineage>
</organism>
<dbReference type="GO" id="GO:0008061">
    <property type="term" value="F:chitin binding"/>
    <property type="evidence" value="ECO:0007669"/>
    <property type="project" value="InterPro"/>
</dbReference>
<comment type="subcellular location">
    <subcellularLocation>
        <location evidence="1">Secreted</location>
    </subcellularLocation>
</comment>
<feature type="disulfide bond" evidence="4">
    <location>
        <begin position="284"/>
        <end position="292"/>
    </location>
</feature>
<feature type="region of interest" description="Disordered" evidence="5">
    <location>
        <begin position="2387"/>
        <end position="2435"/>
    </location>
</feature>
<dbReference type="InterPro" id="IPR011583">
    <property type="entry name" value="Chitinase_II/V-like_cat"/>
</dbReference>
<dbReference type="InterPro" id="IPR001134">
    <property type="entry name" value="Netrin_domain"/>
</dbReference>
<dbReference type="InterPro" id="IPR018933">
    <property type="entry name" value="Netrin_module_non-TIMP"/>
</dbReference>
<dbReference type="SUPFAM" id="SSF50242">
    <property type="entry name" value="TIMP-like"/>
    <property type="match status" value="3"/>
</dbReference>
<gene>
    <name evidence="8" type="ORF">PMEA_00010814</name>
</gene>
<dbReference type="SMART" id="SM00209">
    <property type="entry name" value="TSP1"/>
    <property type="match status" value="3"/>
</dbReference>
<dbReference type="Proteomes" id="UP001159428">
    <property type="component" value="Unassembled WGS sequence"/>
</dbReference>
<evidence type="ECO:0000256" key="2">
    <source>
        <dbReference type="ARBA" id="ARBA00022525"/>
    </source>
</evidence>
<dbReference type="Gene3D" id="3.20.20.80">
    <property type="entry name" value="Glycosidases"/>
    <property type="match status" value="1"/>
</dbReference>
<feature type="compositionally biased region" description="Basic and acidic residues" evidence="5">
    <location>
        <begin position="2325"/>
        <end position="2339"/>
    </location>
</feature>
<dbReference type="Pfam" id="PF01759">
    <property type="entry name" value="NTR"/>
    <property type="match status" value="3"/>
</dbReference>
<dbReference type="InterPro" id="IPR000884">
    <property type="entry name" value="TSP1_rpt"/>
</dbReference>
<protein>
    <recommendedName>
        <fullName evidence="10">Chitinase</fullName>
    </recommendedName>
</protein>
<dbReference type="GO" id="GO:0030198">
    <property type="term" value="P:extracellular matrix organization"/>
    <property type="evidence" value="ECO:0007669"/>
    <property type="project" value="InterPro"/>
</dbReference>
<dbReference type="PANTHER" id="PTHR13723:SF281">
    <property type="entry name" value="PAPILIN"/>
    <property type="match status" value="1"/>
</dbReference>
<dbReference type="Pfam" id="PF05986">
    <property type="entry name" value="ADAMTS_spacer1"/>
    <property type="match status" value="1"/>
</dbReference>
<evidence type="ECO:0000256" key="5">
    <source>
        <dbReference type="SAM" id="MobiDB-lite"/>
    </source>
</evidence>
<name>A0AAU9VPP7_9CNID</name>
<accession>A0AAU9VPP7</accession>
<dbReference type="SMART" id="SM00643">
    <property type="entry name" value="C345C"/>
    <property type="match status" value="3"/>
</dbReference>
<dbReference type="PROSITE" id="PS50092">
    <property type="entry name" value="TSP1"/>
    <property type="match status" value="3"/>
</dbReference>
<evidence type="ECO:0000313" key="9">
    <source>
        <dbReference type="Proteomes" id="UP001159428"/>
    </source>
</evidence>
<feature type="region of interest" description="Disordered" evidence="5">
    <location>
        <begin position="653"/>
        <end position="714"/>
    </location>
</feature>
<reference evidence="8 9" key="1">
    <citation type="submission" date="2022-05" db="EMBL/GenBank/DDBJ databases">
        <authorList>
            <consortium name="Genoscope - CEA"/>
            <person name="William W."/>
        </authorList>
    </citation>
    <scope>NUCLEOTIDE SEQUENCE [LARGE SCALE GENOMIC DNA]</scope>
</reference>
<feature type="domain" description="NTR" evidence="6">
    <location>
        <begin position="2771"/>
        <end position="2896"/>
    </location>
</feature>
<evidence type="ECO:0000256" key="3">
    <source>
        <dbReference type="ARBA" id="ARBA00023157"/>
    </source>
</evidence>
<feature type="disulfide bond" evidence="4">
    <location>
        <begin position="269"/>
        <end position="302"/>
    </location>
</feature>
<keyword evidence="2" id="KW-0964">Secreted</keyword>
<feature type="compositionally biased region" description="Pro residues" evidence="5">
    <location>
        <begin position="192"/>
        <end position="205"/>
    </location>
</feature>
<dbReference type="GO" id="GO:0005576">
    <property type="term" value="C:extracellular region"/>
    <property type="evidence" value="ECO:0007669"/>
    <property type="project" value="UniProtKB-SubCell"/>
</dbReference>
<feature type="domain" description="NTR" evidence="6">
    <location>
        <begin position="2605"/>
        <end position="2728"/>
    </location>
</feature>
<dbReference type="Pfam" id="PF19236">
    <property type="entry name" value="ADAMTS_CR_3"/>
    <property type="match status" value="1"/>
</dbReference>
<dbReference type="SUPFAM" id="SSF51445">
    <property type="entry name" value="(Trans)glycosidases"/>
    <property type="match status" value="1"/>
</dbReference>
<dbReference type="PRINTS" id="PR01857">
    <property type="entry name" value="ADAMTSFAMILY"/>
</dbReference>
<dbReference type="InterPro" id="IPR045371">
    <property type="entry name" value="ADAMTS_CR_3"/>
</dbReference>
<feature type="region of interest" description="Disordered" evidence="5">
    <location>
        <begin position="175"/>
        <end position="233"/>
    </location>
</feature>
<dbReference type="GO" id="GO:0031012">
    <property type="term" value="C:extracellular matrix"/>
    <property type="evidence" value="ECO:0007669"/>
    <property type="project" value="TreeGrafter"/>
</dbReference>
<dbReference type="SUPFAM" id="SSF54556">
    <property type="entry name" value="Chitinase insertion domain"/>
    <property type="match status" value="1"/>
</dbReference>
<evidence type="ECO:0000259" key="6">
    <source>
        <dbReference type="PROSITE" id="PS50189"/>
    </source>
</evidence>
<comment type="caution">
    <text evidence="8">The sequence shown here is derived from an EMBL/GenBank/DDBJ whole genome shotgun (WGS) entry which is preliminary data.</text>
</comment>
<dbReference type="InterPro" id="IPR029070">
    <property type="entry name" value="Chitinase_insertion_sf"/>
</dbReference>
<evidence type="ECO:0000313" key="8">
    <source>
        <dbReference type="EMBL" id="CAH3034557.1"/>
    </source>
</evidence>
<feature type="region of interest" description="Disordered" evidence="5">
    <location>
        <begin position="2100"/>
        <end position="2131"/>
    </location>
</feature>
<dbReference type="Pfam" id="PF00090">
    <property type="entry name" value="TSP_1"/>
    <property type="match status" value="3"/>
</dbReference>
<dbReference type="InterPro" id="IPR017853">
    <property type="entry name" value="GH"/>
</dbReference>
<dbReference type="Pfam" id="PF00704">
    <property type="entry name" value="Glyco_hydro_18"/>
    <property type="match status" value="1"/>
</dbReference>
<keyword evidence="9" id="KW-1185">Reference proteome</keyword>
<dbReference type="InterPro" id="IPR013273">
    <property type="entry name" value="ADAMTS/ADAMTS-like"/>
</dbReference>
<dbReference type="Gene3D" id="3.10.50.10">
    <property type="match status" value="1"/>
</dbReference>
<proteinExistence type="predicted"/>
<dbReference type="EMBL" id="CALNXJ010000002">
    <property type="protein sequence ID" value="CAH3034557.1"/>
    <property type="molecule type" value="Genomic_DNA"/>
</dbReference>
<dbReference type="InterPro" id="IPR001223">
    <property type="entry name" value="Glyco_hydro18_cat"/>
</dbReference>
<dbReference type="Gene3D" id="2.60.120.830">
    <property type="match status" value="1"/>
</dbReference>
<feature type="compositionally biased region" description="Low complexity" evidence="5">
    <location>
        <begin position="2420"/>
        <end position="2434"/>
    </location>
</feature>
<feature type="compositionally biased region" description="Basic and acidic residues" evidence="5">
    <location>
        <begin position="682"/>
        <end position="698"/>
    </location>
</feature>
<feature type="region of interest" description="Disordered" evidence="5">
    <location>
        <begin position="2318"/>
        <end position="2360"/>
    </location>
</feature>
<dbReference type="GO" id="GO:0006508">
    <property type="term" value="P:proteolysis"/>
    <property type="evidence" value="ECO:0007669"/>
    <property type="project" value="TreeGrafter"/>
</dbReference>
<sequence>MTYDLHGNWDSVTGHHTAMAGDDKMTVPFAVQYWIDKGFPANKIALGLAPYGRAFALKDPSNNGLGAPKHGWQKPHEGPYTREAGFLAYYEICKLGLNIVNDNKVKAPYGYKHTIWVGFDNKDSLHLKVNKLIMKKGLKGAMFWALDLDDFRGSQCGEGPYPLINAVKKYLGGSVPPPRPTDVIPAPTTKKPMPPTEGPEPPTDGPQPTTITDRPVPTTEKPTASPSGCVAGADTENRLRNADSREFQNTADGEEFYEPFYEWSVWSPCSRTCGVGVKFRGQLCLRKNKALCQKKSRIYQTCNTQPCPKESENFRDVQCASYNGRDIFINGERAKWKSYSRGNCGNQCLLFCYPYGEELFYYFGKARDGTQCSKEPYGVCVRGRCKSVGCDYKLDSGVYMDKCRVCGGNSTTCQPMRGRIQRSPTLFERISGYADLMVIPKGATSVLITDNTWNYLALKKQNGNYVINGNRIVNWSGIFKVGDVEVQYDRISNNIRETIEITGPTKEDITVMCLLMAGKVNMSFEYWRAGGVYAVGETPQVGKENRLTLQMGWGSWTTCSASCGGGIKVRSRYRAIEAVASFRDKETDVQRCNTEPCHMMKAAWSEWGDWDDCSATCGGGARIRFRNCKKPSASSRSGCPGKPYAVEQCNAEECPKKETRPGTSKVLKHSSSSMVTTSSNLHSRESSEGRKKLTESLRRPHASRLSSASQYHERHKTYTEKLSQDILQTVFSRGKQGHSISYTMNTLPTSRSRLLFSSENRTSTGYIIGFPTRSLKETSTLSSKFVRLQVTSFYHKHTSSVSLAKEKPELLTSPIRKGTHTKIFLHSSSTPLLDVGGGLSVFSTGTSVPASYEIVRPSVGFMTTSKASNLRTTSIGLKVSLHSGVTPRPREVNNPTISFGYERISSQVDRNSVLASFSKETIEQPVSIYSRQELVSSSKLSRAERTSSHQYPVDVMGLKSRERKHHLVTLSSASGFRTEPSILLTTPLKRVPSSSRETLNSSMIDIRRIELRLEGYSDITLQSRKKTILLTKNFSASHDSLPFEITETLRPGSSSTMNVLPSRPTSSKVMHATSVLELSENTTLSQILKIRSESKSVSSTLHLLFPPWQTLTDYLFLHGSSKPIPQTSKLMSSQITDSRKMDASYNMSKLHFLPLRSSPVSIATSSQTFARTSLLKPQFQSTFSIEKNMEYKSAFSISGIYESPIVTRKNSDDFASSTSSSLFSLSYMKLSQPLKRNPMTDSPSEKDSLSKTKIAVISERLARTSPTNPSGLFSSAKESKSLSLSQEDYPFFKVTDFLSFGQETKSQAATTSKQHFSESSTQATMPLVASSFNTSILPSASSAARIISSPLSDISGSSLSSKEIKSSISLGLTSITETETMAMSYSKSSLLLRQILFSVMSSELTLSSPSTLSSQYRGVTSAMPGKVGEHMQSSFYPKSSSTKKVKESANLARGYKLHTLSSQFSSQANIKATFIHLESLGSHFPEQLFPSPTSIDSTSTKNMEEKIGTLNYLKYPLQKRDTLTSKHVSLTSMPERSLTEVLVHSLKTPLLQSVLISRHLQLSSSLRKEHVASKKFFATPAVYPSSQQFFLGRYDKGRISNTGSLTFSPSSQHIPSSIPHLNSPEHVGVTTNFLYSSRTSSSHNEALPLISPQASPSSMSKVLRGLPISSTLKEEASRGFKDSLRMFSLSLSSIGDNSISKDERSVIPTFSYAEIVSSLKDQELSLERLPTKKAESTINLRGYSESSSKQPFLSLKSSYRSGLPQSLTLFSKQDNSAPETKSQLSFSIASPSVVSLGSGSAARSYAAARRWEQDSVSRPLLLPKSTSLSPTQLSRTKTPKSQTLMVHSFSASSSTKFTTFSLSPDVIAVRDKTALESSVKYRTGDTLTKIPTLRPYSFLIEAQGSSIVKNFKTSELEQEILLSTVQFKLVSKIATEAKEPPRISFSIRPMPSIISPQSSLHPGVRITRLCNDSFKTMYEMPSFPPLKTTSEINVEYTSSLLQHLSLKFSPDSTSSADAQSIGGQLHSSSMQHITLSNIPQSSSPVQLDTVKSIVGSLKMAPSWETDESPVAARFNSTQISIAIFSENLLRFSSSKQVLASASRPSNSSLRHEVRASVNKAHSIKSSPAGQRTIPLSQQLSSAVKEQDITNRVYSIASLSWKAKLMAENSVSPKPYSTGDETLSLPSSPVLPNSTVKSTLSTRESFDIFSSKHGVSTSYVQGSSNPISEITRCMEDSTKPIPVRHAKPLSLASMISSSPDMQSTRSLLVSSTTLFSRNHTVMISSRLTSEKPITSLQKLKTLSIRRENVILVSSSLSGTQFHSKKPKDSLRGFSPSRHEAFPPSQQRRSSLKEDGMKSPMDNSIKMLSHEVMLLSLSYGQEWLESSNLPVSSTSDKQTQSFSSTHSFPSTSSSAEKILQSTTATTHTTNPEGTPTLCPRCGLSERLHEKYCSSDFAILVRVRTGAVTNRSESSHLTKIRRIFKTNKPVKKRPELRFTIGDCNCRPDLLLKRDYFVFGNHVPWNRTISILEVNQDSFVAEWKETLEEEIKQLEGRCSRHSTIPTPRISSTVAHVTSSSLHHKRKSVSEALLSTHSTQIETPTSLVTTEESCGPCGNLFRRTRAYCTSDFVVHVRILTEAIDEYSHDTKYRVQLIHIFKLTKGVTTIGTVWILNNSCRCPLLLPGKQYLLMGSLSFSAAKTEPKAEINRQSYVEEWRRSMIRRLPQLHKRCSPFTTEMVKFLTKTSARITTTAEEITTQPPVTLPSTDLPSEKCRACQISRKRNKYYCDSDFAVRAKVLKESYNEVRKERRYRVRIIAVFKSKRKLENRDDIFVFNDYCNCPKLRMKEQYVIMGKEERNTGLEDLGSYSQLVIPPRPFVWKWRPRMTAGLRSIKDICGN</sequence>
<dbReference type="PROSITE" id="PS50189">
    <property type="entry name" value="NTR"/>
    <property type="match status" value="3"/>
</dbReference>
<dbReference type="InterPro" id="IPR036383">
    <property type="entry name" value="TSP1_rpt_sf"/>
</dbReference>
<feature type="domain" description="GH18" evidence="7">
    <location>
        <begin position="1"/>
        <end position="174"/>
    </location>
</feature>
<dbReference type="InterPro" id="IPR008993">
    <property type="entry name" value="TIMP-like_OB-fold"/>
</dbReference>
<evidence type="ECO:0000259" key="7">
    <source>
        <dbReference type="PROSITE" id="PS51910"/>
    </source>
</evidence>
<dbReference type="GO" id="GO:0005975">
    <property type="term" value="P:carbohydrate metabolic process"/>
    <property type="evidence" value="ECO:0007669"/>
    <property type="project" value="InterPro"/>
</dbReference>
<feature type="compositionally biased region" description="Polar residues" evidence="5">
    <location>
        <begin position="2387"/>
        <end position="2398"/>
    </location>
</feature>
<keyword evidence="3 4" id="KW-1015">Disulfide bond</keyword>
<feature type="compositionally biased region" description="Low complexity" evidence="5">
    <location>
        <begin position="2399"/>
        <end position="2412"/>
    </location>
</feature>
<evidence type="ECO:0008006" key="10">
    <source>
        <dbReference type="Google" id="ProtNLM"/>
    </source>
</evidence>
<dbReference type="InterPro" id="IPR010294">
    <property type="entry name" value="ADAMTS_spacer1"/>
</dbReference>
<dbReference type="SUPFAM" id="SSF82895">
    <property type="entry name" value="TSP-1 type 1 repeat"/>
    <property type="match status" value="3"/>
</dbReference>
<dbReference type="GO" id="GO:0004222">
    <property type="term" value="F:metalloendopeptidase activity"/>
    <property type="evidence" value="ECO:0007669"/>
    <property type="project" value="TreeGrafter"/>
</dbReference>
<feature type="disulfide bond" evidence="4">
    <location>
        <begin position="273"/>
        <end position="307"/>
    </location>
</feature>